<keyword evidence="4" id="KW-1185">Reference proteome</keyword>
<dbReference type="GO" id="GO:0003746">
    <property type="term" value="F:translation elongation factor activity"/>
    <property type="evidence" value="ECO:0007669"/>
    <property type="project" value="UniProtKB-KW"/>
</dbReference>
<keyword evidence="5" id="KW-0251">Elongation factor</keyword>
<sequence length="599" mass="64707">MAAGDTALWLHNKLGSTDDLWSGKSICSQLTREKLITIQDCFHALQSHVKVKLLLSFLHISKRNIEQWQLDFEEIITLGMNDPDPWVATIGEILREYPATGALLMVEQDNRPDTGMVACLEEMKTLAKKSTVSMMPLECQYLNKSSLTAVAGHIPESTKHFTVKRKPKSAALRADIIHKSSETVQNKRNHASSSVPIKSRSFAKKMDTTPIRSVTGRSPLSGSDFRSPGSTLQRLNSSMGRSPITPLPLTPRSGSKKDSKIKLLELEEMPVGAKEAKRRKKIADMEALEAQKKEKEAAAAAAAANPTTAAATTVSSALPSYAPDYAAGLIAPATPKMPITVLSVSSSALSQPSPAYLPTPVRPSSQGTTLSGIGTLSSAPTTGKKQTLPQQLKQQQQRLPAAANVVSAAPSTLPMMAPILIAPQPPRPTLPAATLTSLTSAQVRAASNLSNLPTRPPTSPSLRPQQTILVQPAGTNQPQVMAVTPTPAPSTPAQTQPANAKKGLFLTKDQMTDAQEMFKASNKVSRPEKALILGFMAGSRENPCPSQGDILNIKLSEREELIQLPDGTQKKKIEDTYFQMNYATGEWKRFFKYREAAIS</sequence>
<feature type="compositionally biased region" description="Polar residues" evidence="2">
    <location>
        <begin position="210"/>
        <end position="221"/>
    </location>
</feature>
<feature type="region of interest" description="Disordered" evidence="2">
    <location>
        <begin position="182"/>
        <end position="261"/>
    </location>
</feature>
<dbReference type="RefSeq" id="XP_005091121.1">
    <property type="nucleotide sequence ID" value="XM_005091064.3"/>
</dbReference>
<evidence type="ECO:0000313" key="4">
    <source>
        <dbReference type="Proteomes" id="UP000694888"/>
    </source>
</evidence>
<keyword evidence="1" id="KW-0175">Coiled coil</keyword>
<protein>
    <submittedName>
        <fullName evidence="5">Negative elongation factor A</fullName>
    </submittedName>
</protein>
<feature type="compositionally biased region" description="Polar residues" evidence="2">
    <location>
        <begin position="228"/>
        <end position="240"/>
    </location>
</feature>
<feature type="region of interest" description="Disordered" evidence="2">
    <location>
        <begin position="479"/>
        <end position="499"/>
    </location>
</feature>
<name>A0ABM0JDE3_APLCA</name>
<feature type="compositionally biased region" description="Polar residues" evidence="2">
    <location>
        <begin position="362"/>
        <end position="379"/>
    </location>
</feature>
<feature type="compositionally biased region" description="Polar residues" evidence="2">
    <location>
        <begin position="182"/>
        <end position="196"/>
    </location>
</feature>
<dbReference type="PROSITE" id="PS51838">
    <property type="entry name" value="HDAG"/>
    <property type="match status" value="1"/>
</dbReference>
<evidence type="ECO:0000313" key="5">
    <source>
        <dbReference type="RefSeq" id="XP_005091121.1"/>
    </source>
</evidence>
<dbReference type="GeneID" id="101856398"/>
<organism evidence="4 5">
    <name type="scientific">Aplysia californica</name>
    <name type="common">California sea hare</name>
    <dbReference type="NCBI Taxonomy" id="6500"/>
    <lineage>
        <taxon>Eukaryota</taxon>
        <taxon>Metazoa</taxon>
        <taxon>Spiralia</taxon>
        <taxon>Lophotrochozoa</taxon>
        <taxon>Mollusca</taxon>
        <taxon>Gastropoda</taxon>
        <taxon>Heterobranchia</taxon>
        <taxon>Euthyneura</taxon>
        <taxon>Tectipleura</taxon>
        <taxon>Aplysiida</taxon>
        <taxon>Aplysioidea</taxon>
        <taxon>Aplysiidae</taxon>
        <taxon>Aplysia</taxon>
    </lineage>
</organism>
<evidence type="ECO:0000256" key="2">
    <source>
        <dbReference type="SAM" id="MobiDB-lite"/>
    </source>
</evidence>
<evidence type="ECO:0000259" key="3">
    <source>
        <dbReference type="PROSITE" id="PS51838"/>
    </source>
</evidence>
<feature type="domain" description="HDAg" evidence="3">
    <location>
        <begin position="86"/>
        <end position="265"/>
    </location>
</feature>
<feature type="compositionally biased region" description="Low complexity" evidence="2">
    <location>
        <begin position="380"/>
        <end position="395"/>
    </location>
</feature>
<dbReference type="PANTHER" id="PTHR13328">
    <property type="entry name" value="NEGATIVE ELONGATION FACTOR A NELF-A"/>
    <property type="match status" value="1"/>
</dbReference>
<proteinExistence type="predicted"/>
<keyword evidence="5" id="KW-0648">Protein biosynthesis</keyword>
<dbReference type="InterPro" id="IPR037517">
    <property type="entry name" value="HDAG_dom"/>
</dbReference>
<accession>A0ABM0JDE3</accession>
<dbReference type="Pfam" id="PF23553">
    <property type="entry name" value="NELF-A_N"/>
    <property type="match status" value="1"/>
</dbReference>
<reference evidence="5" key="1">
    <citation type="submission" date="2025-08" db="UniProtKB">
        <authorList>
            <consortium name="RefSeq"/>
        </authorList>
    </citation>
    <scope>IDENTIFICATION</scope>
</reference>
<feature type="coiled-coil region" evidence="1">
    <location>
        <begin position="273"/>
        <end position="305"/>
    </location>
</feature>
<evidence type="ECO:0000256" key="1">
    <source>
        <dbReference type="SAM" id="Coils"/>
    </source>
</evidence>
<gene>
    <name evidence="5" type="primary">LOC101856398</name>
</gene>
<dbReference type="PANTHER" id="PTHR13328:SF4">
    <property type="entry name" value="NEGATIVE ELONGATION FACTOR A"/>
    <property type="match status" value="1"/>
</dbReference>
<feature type="region of interest" description="Disordered" evidence="2">
    <location>
        <begin position="355"/>
        <end position="395"/>
    </location>
</feature>
<dbReference type="Proteomes" id="UP000694888">
    <property type="component" value="Unplaced"/>
</dbReference>
<dbReference type="InterPro" id="IPR052828">
    <property type="entry name" value="NELF-A_domain"/>
</dbReference>
<dbReference type="InterPro" id="IPR056557">
    <property type="entry name" value="NELF-A_N"/>
</dbReference>